<organism evidence="2 3">
    <name type="scientific">Paenibacillus oceani</name>
    <dbReference type="NCBI Taxonomy" id="2772510"/>
    <lineage>
        <taxon>Bacteria</taxon>
        <taxon>Bacillati</taxon>
        <taxon>Bacillota</taxon>
        <taxon>Bacilli</taxon>
        <taxon>Bacillales</taxon>
        <taxon>Paenibacillaceae</taxon>
        <taxon>Paenibacillus</taxon>
    </lineage>
</organism>
<keyword evidence="3" id="KW-1185">Reference proteome</keyword>
<protein>
    <submittedName>
        <fullName evidence="2">Extracellular solute-binding protein</fullName>
    </submittedName>
</protein>
<evidence type="ECO:0000313" key="3">
    <source>
        <dbReference type="Proteomes" id="UP000639396"/>
    </source>
</evidence>
<dbReference type="InterPro" id="IPR050490">
    <property type="entry name" value="Bact_solute-bd_prot1"/>
</dbReference>
<sequence length="439" mass="48896">MFTFKRLCALSLSVSLSVSVLAACSFRTPDADNSEVKVEAVTLTFYRYGPQLSDHDYTNYIVEPLKKKYPHITLERIDSSDGKPTIDELITTGTRPDILFTGIEQFPKLKELQLLADLTPAIRAASLDLSRYEPSTIEAIQAFGDGQSIYGLPLYLNPFALFYNKTIFDQFGVAYPTDQMTWEQAIALSKKIARVSEGQRYRGIDINSYEHLAGQVSATYYDAATNKATLETPSWKRVFDTMNLITSIPDNLTPEGHYSGTITSFTKKRDVGMYLYWVNGMVKNLEELHRNGVPMDWDVVTVPVFTDSKPVGMQLDFHSLLVPFNSPHPKEAGMAVTFLASEENQAVISRGRVSAIPSPALRQNYGADIATVKGTNIVQALQMKPAPYPKVHPYDVIVKKQLNPLVSSVLRGEIDINTALRTANEKANIELSKQQPPAK</sequence>
<dbReference type="PROSITE" id="PS51257">
    <property type="entry name" value="PROKAR_LIPOPROTEIN"/>
    <property type="match status" value="1"/>
</dbReference>
<dbReference type="SUPFAM" id="SSF53850">
    <property type="entry name" value="Periplasmic binding protein-like II"/>
    <property type="match status" value="1"/>
</dbReference>
<proteinExistence type="predicted"/>
<gene>
    <name evidence="2" type="ORF">IDH45_01350</name>
</gene>
<evidence type="ECO:0000256" key="1">
    <source>
        <dbReference type="SAM" id="SignalP"/>
    </source>
</evidence>
<dbReference type="Pfam" id="PF01547">
    <property type="entry name" value="SBP_bac_1"/>
    <property type="match status" value="1"/>
</dbReference>
<dbReference type="Gene3D" id="3.40.190.10">
    <property type="entry name" value="Periplasmic binding protein-like II"/>
    <property type="match status" value="1"/>
</dbReference>
<evidence type="ECO:0000313" key="2">
    <source>
        <dbReference type="EMBL" id="MBD2860632.1"/>
    </source>
</evidence>
<keyword evidence="1" id="KW-0732">Signal</keyword>
<comment type="caution">
    <text evidence="2">The sequence shown here is derived from an EMBL/GenBank/DDBJ whole genome shotgun (WGS) entry which is preliminary data.</text>
</comment>
<dbReference type="Proteomes" id="UP000639396">
    <property type="component" value="Unassembled WGS sequence"/>
</dbReference>
<feature type="chain" id="PRO_5036697360" evidence="1">
    <location>
        <begin position="23"/>
        <end position="439"/>
    </location>
</feature>
<dbReference type="EMBL" id="JACXJA010000001">
    <property type="protein sequence ID" value="MBD2860632.1"/>
    <property type="molecule type" value="Genomic_DNA"/>
</dbReference>
<dbReference type="PANTHER" id="PTHR43649">
    <property type="entry name" value="ARABINOSE-BINDING PROTEIN-RELATED"/>
    <property type="match status" value="1"/>
</dbReference>
<reference evidence="2" key="1">
    <citation type="submission" date="2020-09" db="EMBL/GenBank/DDBJ databases">
        <title>A novel bacterium of genus Paenibacillus, isolated from South China Sea.</title>
        <authorList>
            <person name="Huang H."/>
            <person name="Mo K."/>
            <person name="Hu Y."/>
        </authorList>
    </citation>
    <scope>NUCLEOTIDE SEQUENCE</scope>
    <source>
        <strain evidence="2">IB182363</strain>
    </source>
</reference>
<dbReference type="AlphaFoldDB" id="A0A927C608"/>
<dbReference type="RefSeq" id="WP_190923909.1">
    <property type="nucleotide sequence ID" value="NZ_JACXJA010000001.1"/>
</dbReference>
<accession>A0A927C608</accession>
<dbReference type="InterPro" id="IPR006059">
    <property type="entry name" value="SBP"/>
</dbReference>
<dbReference type="PANTHER" id="PTHR43649:SF12">
    <property type="entry name" value="DIACETYLCHITOBIOSE BINDING PROTEIN DASA"/>
    <property type="match status" value="1"/>
</dbReference>
<feature type="signal peptide" evidence="1">
    <location>
        <begin position="1"/>
        <end position="22"/>
    </location>
</feature>
<name>A0A927C608_9BACL</name>